<gene>
    <name evidence="1" type="ORF">GGR42_000277</name>
</gene>
<evidence type="ECO:0000313" key="2">
    <source>
        <dbReference type="Proteomes" id="UP000590442"/>
    </source>
</evidence>
<organism evidence="1 2">
    <name type="scientific">Saonia flava</name>
    <dbReference type="NCBI Taxonomy" id="523696"/>
    <lineage>
        <taxon>Bacteria</taxon>
        <taxon>Pseudomonadati</taxon>
        <taxon>Bacteroidota</taxon>
        <taxon>Flavobacteriia</taxon>
        <taxon>Flavobacteriales</taxon>
        <taxon>Flavobacteriaceae</taxon>
        <taxon>Saonia</taxon>
    </lineage>
</organism>
<sequence>MKKLLLSIITIFALSTVIMGCRDPKTTEEKVEDGIEEVGDDLEEGVEEIEDEIDDATDDNS</sequence>
<protein>
    <submittedName>
        <fullName evidence="1">Uncharacterized protein</fullName>
    </submittedName>
</protein>
<comment type="caution">
    <text evidence="1">The sequence shown here is derived from an EMBL/GenBank/DDBJ whole genome shotgun (WGS) entry which is preliminary data.</text>
</comment>
<keyword evidence="2" id="KW-1185">Reference proteome</keyword>
<dbReference type="AlphaFoldDB" id="A0A846QW62"/>
<reference evidence="1 2" key="1">
    <citation type="submission" date="2020-03" db="EMBL/GenBank/DDBJ databases">
        <title>Genomic Encyclopedia of Type Strains, Phase IV (KMG-IV): sequencing the most valuable type-strain genomes for metagenomic binning, comparative biology and taxonomic classification.</title>
        <authorList>
            <person name="Goeker M."/>
        </authorList>
    </citation>
    <scope>NUCLEOTIDE SEQUENCE [LARGE SCALE GENOMIC DNA]</scope>
    <source>
        <strain evidence="1 2">DSM 29762</strain>
    </source>
</reference>
<accession>A0A846QW62</accession>
<dbReference type="EMBL" id="JAATJJ010000001">
    <property type="protein sequence ID" value="NJB69815.1"/>
    <property type="molecule type" value="Genomic_DNA"/>
</dbReference>
<dbReference type="Proteomes" id="UP000590442">
    <property type="component" value="Unassembled WGS sequence"/>
</dbReference>
<name>A0A846QW62_9FLAO</name>
<dbReference type="RefSeq" id="WP_167960103.1">
    <property type="nucleotide sequence ID" value="NZ_JAATJJ010000001.1"/>
</dbReference>
<proteinExistence type="predicted"/>
<evidence type="ECO:0000313" key="1">
    <source>
        <dbReference type="EMBL" id="NJB69815.1"/>
    </source>
</evidence>
<dbReference type="PROSITE" id="PS51257">
    <property type="entry name" value="PROKAR_LIPOPROTEIN"/>
    <property type="match status" value="1"/>
</dbReference>